<proteinExistence type="predicted"/>
<organism evidence="1 2">
    <name type="scientific">Bradyrhizobium xenonodulans</name>
    <dbReference type="NCBI Taxonomy" id="2736875"/>
    <lineage>
        <taxon>Bacteria</taxon>
        <taxon>Pseudomonadati</taxon>
        <taxon>Pseudomonadota</taxon>
        <taxon>Alphaproteobacteria</taxon>
        <taxon>Hyphomicrobiales</taxon>
        <taxon>Nitrobacteraceae</taxon>
        <taxon>Bradyrhizobium</taxon>
    </lineage>
</organism>
<protein>
    <recommendedName>
        <fullName evidence="3">Glycine zipper domain-containing protein</fullName>
    </recommendedName>
</protein>
<name>A0ABY7MSL9_9BRAD</name>
<gene>
    <name evidence="1" type="ORF">I3J27_13415</name>
</gene>
<sequence length="72" mass="7103">MFGAIGNIAGAMFGGPVGALVGGAVGKALDGGGGNQQAQAFEAALQSFAMQIANDSMGEFDEAMADTEEDFA</sequence>
<evidence type="ECO:0000313" key="2">
    <source>
        <dbReference type="Proteomes" id="UP001179614"/>
    </source>
</evidence>
<dbReference type="EMBL" id="CP089391">
    <property type="protein sequence ID" value="WBL81367.1"/>
    <property type="molecule type" value="Genomic_DNA"/>
</dbReference>
<dbReference type="Proteomes" id="UP001179614">
    <property type="component" value="Chromosome"/>
</dbReference>
<reference evidence="1" key="1">
    <citation type="submission" date="2021-12" db="EMBL/GenBank/DDBJ databases">
        <title>Bradyrhizobium xenonodulans sp. nov.</title>
        <authorList>
            <person name="Claassens R."/>
            <person name="Venter S.N."/>
            <person name="Beukes C.W."/>
            <person name="Stepkowski T."/>
            <person name="Steenkamp E.T."/>
        </authorList>
    </citation>
    <scope>NUCLEOTIDE SEQUENCE</scope>
    <source>
        <strain evidence="1">14AB</strain>
    </source>
</reference>
<keyword evidence="2" id="KW-1185">Reference proteome</keyword>
<accession>A0ABY7MSL9</accession>
<dbReference type="RefSeq" id="WP_270169888.1">
    <property type="nucleotide sequence ID" value="NZ_CP089391.1"/>
</dbReference>
<evidence type="ECO:0008006" key="3">
    <source>
        <dbReference type="Google" id="ProtNLM"/>
    </source>
</evidence>
<evidence type="ECO:0000313" key="1">
    <source>
        <dbReference type="EMBL" id="WBL81367.1"/>
    </source>
</evidence>